<dbReference type="AlphaFoldDB" id="A0A6I4IT74"/>
<dbReference type="CDD" id="cd00761">
    <property type="entry name" value="Glyco_tranf_GTA_type"/>
    <property type="match status" value="1"/>
</dbReference>
<evidence type="ECO:0000313" key="2">
    <source>
        <dbReference type="EMBL" id="MVO10077.1"/>
    </source>
</evidence>
<dbReference type="SUPFAM" id="SSF53448">
    <property type="entry name" value="Nucleotide-diphospho-sugar transferases"/>
    <property type="match status" value="1"/>
</dbReference>
<comment type="caution">
    <text evidence="2">The sequence shown here is derived from an EMBL/GenBank/DDBJ whole genome shotgun (WGS) entry which is preliminary data.</text>
</comment>
<keyword evidence="3" id="KW-1185">Reference proteome</keyword>
<gene>
    <name evidence="2" type="ORF">GOQ30_12970</name>
</gene>
<sequence length="335" mass="39878">MSELVTLIMPIYNAENFLEETIDSILNQTYTNWELLAINDNSNDGSLAILETYQKRDARIKVFSFDQNQKPAIVRNFGISKATGDFIGFIDADDICFHDRLEVQVNFFKTNSNVDLCGGFWLRFGKNVDYEQAYIKETNEELKLAFIYENYIGNSTVLARKKVFSTAVFNPDFVPMEDYELWTRIIMKHKLYNIQKPLIKYRLHDNNISHTIAVDYEKVKQSIQLKYVNTFGLVCDEEELKYLKKGLRVEQVERHNELKKIIVALHKFELFQKESHFFEDALIQNTINENLNFYFKRLRSYRLKFLFFVLNQYSSYFKILRFKTKVKFVVRSIFW</sequence>
<dbReference type="PANTHER" id="PTHR22916">
    <property type="entry name" value="GLYCOSYLTRANSFERASE"/>
    <property type="match status" value="1"/>
</dbReference>
<accession>A0A6I4IT74</accession>
<evidence type="ECO:0000259" key="1">
    <source>
        <dbReference type="Pfam" id="PF00535"/>
    </source>
</evidence>
<dbReference type="InterPro" id="IPR029044">
    <property type="entry name" value="Nucleotide-diphossugar_trans"/>
</dbReference>
<organism evidence="2 3">
    <name type="scientific">Flavobacterium profundi</name>
    <dbReference type="NCBI Taxonomy" id="1774945"/>
    <lineage>
        <taxon>Bacteria</taxon>
        <taxon>Pseudomonadati</taxon>
        <taxon>Bacteroidota</taxon>
        <taxon>Flavobacteriia</taxon>
        <taxon>Flavobacteriales</taxon>
        <taxon>Flavobacteriaceae</taxon>
        <taxon>Flavobacterium</taxon>
    </lineage>
</organism>
<evidence type="ECO:0000313" key="3">
    <source>
        <dbReference type="Proteomes" id="UP000431264"/>
    </source>
</evidence>
<dbReference type="Pfam" id="PF00535">
    <property type="entry name" value="Glycos_transf_2"/>
    <property type="match status" value="1"/>
</dbReference>
<keyword evidence="2" id="KW-0808">Transferase</keyword>
<dbReference type="OrthoDB" id="9815829at2"/>
<dbReference type="EMBL" id="WQLW01000010">
    <property type="protein sequence ID" value="MVO10077.1"/>
    <property type="molecule type" value="Genomic_DNA"/>
</dbReference>
<dbReference type="PANTHER" id="PTHR22916:SF3">
    <property type="entry name" value="UDP-GLCNAC:BETAGAL BETA-1,3-N-ACETYLGLUCOSAMINYLTRANSFERASE-LIKE PROTEIN 1"/>
    <property type="match status" value="1"/>
</dbReference>
<dbReference type="Gene3D" id="3.90.550.10">
    <property type="entry name" value="Spore Coat Polysaccharide Biosynthesis Protein SpsA, Chain A"/>
    <property type="match status" value="1"/>
</dbReference>
<name>A0A6I4IT74_9FLAO</name>
<dbReference type="GO" id="GO:0016758">
    <property type="term" value="F:hexosyltransferase activity"/>
    <property type="evidence" value="ECO:0007669"/>
    <property type="project" value="UniProtKB-ARBA"/>
</dbReference>
<feature type="domain" description="Glycosyltransferase 2-like" evidence="1">
    <location>
        <begin position="7"/>
        <end position="140"/>
    </location>
</feature>
<dbReference type="RefSeq" id="WP_140998450.1">
    <property type="nucleotide sequence ID" value="NZ_VDCZ01000010.1"/>
</dbReference>
<proteinExistence type="predicted"/>
<protein>
    <submittedName>
        <fullName evidence="2">Glycosyltransferase</fullName>
    </submittedName>
</protein>
<reference evidence="3" key="1">
    <citation type="submission" date="2019-05" db="EMBL/GenBank/DDBJ databases">
        <title>Flavobacterium profundi sp. nov., isolated from a deep-sea seamount.</title>
        <authorList>
            <person name="Zhang D.-C."/>
        </authorList>
    </citation>
    <scope>NUCLEOTIDE SEQUENCE [LARGE SCALE GENOMIC DNA]</scope>
    <source>
        <strain evidence="3">TP390</strain>
    </source>
</reference>
<dbReference type="Proteomes" id="UP000431264">
    <property type="component" value="Unassembled WGS sequence"/>
</dbReference>
<dbReference type="InterPro" id="IPR001173">
    <property type="entry name" value="Glyco_trans_2-like"/>
</dbReference>